<dbReference type="RefSeq" id="WP_149110430.1">
    <property type="nucleotide sequence ID" value="NZ_CP042425.1"/>
</dbReference>
<sequence>MSKRIPSYLFHKMSGQARVVMTRPDGTRHTIYLGPYGSAESKERYAEVIKGLSRGTPVEEVKATRSPATTRSLSVNEVILAYWRTARGTTRGRTASRRPN</sequence>
<dbReference type="AlphaFoldDB" id="A0A5C1AEU3"/>
<gene>
    <name evidence="1" type="ORF">PX52LOC_02567</name>
</gene>
<dbReference type="KEGG" id="lrs:PX52LOC_02567"/>
<name>A0A5C1AEU3_9BACT</name>
<evidence type="ECO:0000313" key="1">
    <source>
        <dbReference type="EMBL" id="QEL15634.1"/>
    </source>
</evidence>
<reference evidence="2" key="1">
    <citation type="submission" date="2019-08" db="EMBL/GenBank/DDBJ databases">
        <title>Limnoglobus roseus gen. nov., sp. nov., a novel freshwater planctomycete with a giant genome from the family Gemmataceae.</title>
        <authorList>
            <person name="Kulichevskaya I.S."/>
            <person name="Naumoff D.G."/>
            <person name="Miroshnikov K."/>
            <person name="Ivanova A."/>
            <person name="Philippov D.A."/>
            <person name="Hakobyan A."/>
            <person name="Rijpstra I.C."/>
            <person name="Sinninghe Damste J.S."/>
            <person name="Liesack W."/>
            <person name="Dedysh S.N."/>
        </authorList>
    </citation>
    <scope>NUCLEOTIDE SEQUENCE [LARGE SCALE GENOMIC DNA]</scope>
    <source>
        <strain evidence="2">PX52</strain>
    </source>
</reference>
<organism evidence="1 2">
    <name type="scientific">Limnoglobus roseus</name>
    <dbReference type="NCBI Taxonomy" id="2598579"/>
    <lineage>
        <taxon>Bacteria</taxon>
        <taxon>Pseudomonadati</taxon>
        <taxon>Planctomycetota</taxon>
        <taxon>Planctomycetia</taxon>
        <taxon>Gemmatales</taxon>
        <taxon>Gemmataceae</taxon>
        <taxon>Limnoglobus</taxon>
    </lineage>
</organism>
<evidence type="ECO:0000313" key="2">
    <source>
        <dbReference type="Proteomes" id="UP000324974"/>
    </source>
</evidence>
<keyword evidence="2" id="KW-1185">Reference proteome</keyword>
<proteinExistence type="predicted"/>
<dbReference type="Proteomes" id="UP000324974">
    <property type="component" value="Chromosome"/>
</dbReference>
<protein>
    <submittedName>
        <fullName evidence="1">Uncharacterized protein</fullName>
    </submittedName>
</protein>
<dbReference type="EMBL" id="CP042425">
    <property type="protein sequence ID" value="QEL15634.1"/>
    <property type="molecule type" value="Genomic_DNA"/>
</dbReference>
<accession>A0A5C1AEU3</accession>